<proteinExistence type="inferred from homology"/>
<evidence type="ECO:0000256" key="1">
    <source>
        <dbReference type="ARBA" id="ARBA00022475"/>
    </source>
</evidence>
<comment type="pathway">
    <text evidence="10">Glycolipid biosynthesis; lipid IV(A) biosynthesis; lipid IV(A) from (3R)-3-hydroxytetradecanoyl-[acyl-carrier-protein] and UDP-N-acetyl-alpha-D-glucosamine: step 4/6.</text>
</comment>
<accession>A0A368BLE9</accession>
<feature type="binding site" evidence="10">
    <location>
        <position position="9"/>
    </location>
    <ligand>
        <name>Mn(2+)</name>
        <dbReference type="ChEBI" id="CHEBI:29035"/>
        <label>1</label>
    </ligand>
</feature>
<evidence type="ECO:0000256" key="7">
    <source>
        <dbReference type="ARBA" id="ARBA00023098"/>
    </source>
</evidence>
<dbReference type="PANTHER" id="PTHR34990">
    <property type="entry name" value="UDP-2,3-DIACYLGLUCOSAMINE HYDROLASE-RELATED"/>
    <property type="match status" value="1"/>
</dbReference>
<dbReference type="GO" id="GO:0009245">
    <property type="term" value="P:lipid A biosynthetic process"/>
    <property type="evidence" value="ECO:0007669"/>
    <property type="project" value="UniProtKB-UniRule"/>
</dbReference>
<dbReference type="EC" id="3.6.1.54" evidence="10"/>
<dbReference type="Gene3D" id="3.60.21.10">
    <property type="match status" value="1"/>
</dbReference>
<feature type="binding site" evidence="10">
    <location>
        <position position="194"/>
    </location>
    <ligand>
        <name>Mn(2+)</name>
        <dbReference type="ChEBI" id="CHEBI:29035"/>
        <label>2</label>
    </ligand>
</feature>
<dbReference type="NCBIfam" id="NF003743">
    <property type="entry name" value="PRK05340.1"/>
    <property type="match status" value="1"/>
</dbReference>
<feature type="binding site" evidence="10">
    <location>
        <position position="78"/>
    </location>
    <ligand>
        <name>Mn(2+)</name>
        <dbReference type="ChEBI" id="CHEBI:29035"/>
        <label>2</label>
    </ligand>
</feature>
<feature type="binding site" evidence="10">
    <location>
        <position position="194"/>
    </location>
    <ligand>
        <name>substrate</name>
    </ligand>
</feature>
<organism evidence="12 13">
    <name type="scientific">SAR86 cluster bacterium</name>
    <dbReference type="NCBI Taxonomy" id="2030880"/>
    <lineage>
        <taxon>Bacteria</taxon>
        <taxon>Pseudomonadati</taxon>
        <taxon>Pseudomonadota</taxon>
        <taxon>Gammaproteobacteria</taxon>
        <taxon>SAR86 cluster</taxon>
    </lineage>
</organism>
<evidence type="ECO:0000256" key="2">
    <source>
        <dbReference type="ARBA" id="ARBA00022516"/>
    </source>
</evidence>
<keyword evidence="2 10" id="KW-0444">Lipid biosynthesis</keyword>
<dbReference type="GO" id="GO:0008758">
    <property type="term" value="F:UDP-2,3-diacylglucosamine hydrolase activity"/>
    <property type="evidence" value="ECO:0007669"/>
    <property type="project" value="UniProtKB-UniRule"/>
</dbReference>
<comment type="catalytic activity">
    <reaction evidence="10">
        <text>UDP-2-N,3-O-bis[(3R)-3-hydroxytetradecanoyl]-alpha-D-glucosamine + H2O = 2-N,3-O-bis[(3R)-3-hydroxytetradecanoyl]-alpha-D-glucosaminyl 1-phosphate + UMP + 2 H(+)</text>
        <dbReference type="Rhea" id="RHEA:25213"/>
        <dbReference type="ChEBI" id="CHEBI:15377"/>
        <dbReference type="ChEBI" id="CHEBI:15378"/>
        <dbReference type="ChEBI" id="CHEBI:57865"/>
        <dbReference type="ChEBI" id="CHEBI:57957"/>
        <dbReference type="ChEBI" id="CHEBI:78847"/>
        <dbReference type="EC" id="3.6.1.54"/>
    </reaction>
</comment>
<keyword evidence="7 10" id="KW-0443">Lipid metabolism</keyword>
<dbReference type="AlphaFoldDB" id="A0A368BLE9"/>
<evidence type="ECO:0000256" key="4">
    <source>
        <dbReference type="ARBA" id="ARBA00022556"/>
    </source>
</evidence>
<evidence type="ECO:0000256" key="6">
    <source>
        <dbReference type="ARBA" id="ARBA00022801"/>
    </source>
</evidence>
<dbReference type="Proteomes" id="UP000252147">
    <property type="component" value="Unassembled WGS sequence"/>
</dbReference>
<feature type="binding site" evidence="10">
    <location>
        <position position="159"/>
    </location>
    <ligand>
        <name>substrate</name>
    </ligand>
</feature>
<dbReference type="InterPro" id="IPR029052">
    <property type="entry name" value="Metallo-depent_PP-like"/>
</dbReference>
<dbReference type="SUPFAM" id="SSF56300">
    <property type="entry name" value="Metallo-dependent phosphatases"/>
    <property type="match status" value="1"/>
</dbReference>
<dbReference type="HAMAP" id="MF_00575">
    <property type="entry name" value="LpxH"/>
    <property type="match status" value="1"/>
</dbReference>
<dbReference type="InterPro" id="IPR010138">
    <property type="entry name" value="UDP-diacylglucosamine_Hdrlase"/>
</dbReference>
<feature type="domain" description="Calcineurin-like phosphoesterase" evidence="11">
    <location>
        <begin position="3"/>
        <end position="198"/>
    </location>
</feature>
<comment type="caution">
    <text evidence="10">Lacks conserved residue(s) required for the propagation of feature annotation.</text>
</comment>
<feature type="binding site" evidence="10">
    <location>
        <position position="113"/>
    </location>
    <ligand>
        <name>Mn(2+)</name>
        <dbReference type="ChEBI" id="CHEBI:29035"/>
        <label>2</label>
    </ligand>
</feature>
<feature type="binding site" evidence="10">
    <location>
        <position position="121"/>
    </location>
    <ligand>
        <name>substrate</name>
    </ligand>
</feature>
<feature type="binding site" evidence="10">
    <location>
        <position position="7"/>
    </location>
    <ligand>
        <name>Mn(2+)</name>
        <dbReference type="ChEBI" id="CHEBI:29035"/>
        <label>1</label>
    </ligand>
</feature>
<feature type="binding site" evidence="10">
    <location>
        <begin position="78"/>
        <end position="79"/>
    </location>
    <ligand>
        <name>substrate</name>
    </ligand>
</feature>
<dbReference type="UniPathway" id="UPA00359">
    <property type="reaction ID" value="UER00480"/>
</dbReference>
<evidence type="ECO:0000259" key="11">
    <source>
        <dbReference type="Pfam" id="PF00149"/>
    </source>
</evidence>
<keyword evidence="1 10" id="KW-1003">Cell membrane</keyword>
<protein>
    <recommendedName>
        <fullName evidence="10">UDP-2,3-diacylglucosamine hydrolase</fullName>
        <ecNumber evidence="10">3.6.1.54</ecNumber>
    </recommendedName>
    <alternativeName>
        <fullName evidence="10">UDP-2,3-diacylglucosamine diphosphatase</fullName>
    </alternativeName>
</protein>
<keyword evidence="5 10" id="KW-0479">Metal-binding</keyword>
<evidence type="ECO:0000313" key="12">
    <source>
        <dbReference type="EMBL" id="RCL37516.1"/>
    </source>
</evidence>
<dbReference type="InterPro" id="IPR004843">
    <property type="entry name" value="Calcineurin-like_PHP"/>
</dbReference>
<name>A0A368BLE9_9GAMM</name>
<keyword evidence="6 10" id="KW-0378">Hydrolase</keyword>
<feature type="binding site" evidence="10">
    <location>
        <position position="196"/>
    </location>
    <ligand>
        <name>Mn(2+)</name>
        <dbReference type="ChEBI" id="CHEBI:29035"/>
        <label>1</label>
    </ligand>
</feature>
<sequence length="236" mass="27294">MLGFISDLHLDPNENKRTEAFLNFLSNDCIKYEALFILGDLFEYWVGDDDNSSLAVQVKKSLKKYSNQGNKIYFIHGNRDFLIGSKFAKDSSIQIIKDQYIMAHSGKKIMLSHGDVFCTDDHEYQDLKSRIRSKKWVDDFLSQPLSERIAIAEDMRSKSKDASSNKPENIMDTNKDSIDHCIKHNNLDLLIHGHTHRPEIKKLSNGSMKVVLGSWEDEGWVFEYDHDHFDLKSFSI</sequence>
<dbReference type="NCBIfam" id="TIGR01854">
    <property type="entry name" value="lipid_A_lpxH"/>
    <property type="match status" value="1"/>
</dbReference>
<keyword evidence="3 10" id="KW-0997">Cell inner membrane</keyword>
<comment type="subcellular location">
    <subcellularLocation>
        <location evidence="10">Cell inner membrane</location>
        <topology evidence="10">Peripheral membrane protein</topology>
        <orientation evidence="10">Cytoplasmic side</orientation>
    </subcellularLocation>
</comment>
<comment type="function">
    <text evidence="10">Hydrolyzes the pyrophosphate bond of UDP-2,3-diacylglucosamine to yield 2,3-diacylglucosamine 1-phosphate (lipid X) and UMP by catalyzing the attack of water at the alpha-P atom. Involved in the biosynthesis of lipid A, a phosphorylated glycolipid that anchors the lipopolysaccharide to the outer membrane of the cell.</text>
</comment>
<dbReference type="GO" id="GO:0005737">
    <property type="term" value="C:cytoplasm"/>
    <property type="evidence" value="ECO:0007669"/>
    <property type="project" value="InterPro"/>
</dbReference>
<evidence type="ECO:0000256" key="5">
    <source>
        <dbReference type="ARBA" id="ARBA00022723"/>
    </source>
</evidence>
<feature type="binding site" evidence="10">
    <location>
        <position position="40"/>
    </location>
    <ligand>
        <name>Mn(2+)</name>
        <dbReference type="ChEBI" id="CHEBI:29035"/>
        <label>2</label>
    </ligand>
</feature>
<comment type="similarity">
    <text evidence="10">Belongs to the LpxH family.</text>
</comment>
<evidence type="ECO:0000256" key="10">
    <source>
        <dbReference type="HAMAP-Rule" id="MF_00575"/>
    </source>
</evidence>
<evidence type="ECO:0000256" key="9">
    <source>
        <dbReference type="ARBA" id="ARBA00023211"/>
    </source>
</evidence>
<feature type="binding site" evidence="10">
    <location>
        <position position="166"/>
    </location>
    <ligand>
        <name>substrate</name>
    </ligand>
</feature>
<comment type="cofactor">
    <cofactor evidence="10">
        <name>Mn(2+)</name>
        <dbReference type="ChEBI" id="CHEBI:29035"/>
    </cofactor>
    <text evidence="10">Binds 2 Mn(2+) ions per subunit in a binuclear metal center.</text>
</comment>
<reference evidence="12 13" key="1">
    <citation type="journal article" date="2018" name="Microbiome">
        <title>Fine metagenomic profile of the Mediterranean stratified and mixed water columns revealed by assembly and recruitment.</title>
        <authorList>
            <person name="Haro-Moreno J.M."/>
            <person name="Lopez-Perez M."/>
            <person name="De La Torre J.R."/>
            <person name="Picazo A."/>
            <person name="Camacho A."/>
            <person name="Rodriguez-Valera F."/>
        </authorList>
    </citation>
    <scope>NUCLEOTIDE SEQUENCE [LARGE SCALE GENOMIC DNA]</scope>
    <source>
        <strain evidence="12">MED-G83</strain>
    </source>
</reference>
<comment type="caution">
    <text evidence="12">The sequence shown here is derived from an EMBL/GenBank/DDBJ whole genome shotgun (WGS) entry which is preliminary data.</text>
</comment>
<keyword evidence="4 10" id="KW-0441">Lipid A biosynthesis</keyword>
<dbReference type="PANTHER" id="PTHR34990:SF1">
    <property type="entry name" value="UDP-2,3-DIACYLGLUCOSAMINE HYDROLASE"/>
    <property type="match status" value="1"/>
</dbReference>
<dbReference type="GO" id="GO:0030145">
    <property type="term" value="F:manganese ion binding"/>
    <property type="evidence" value="ECO:0007669"/>
    <property type="project" value="UniProtKB-UniRule"/>
</dbReference>
<feature type="binding site" evidence="10">
    <location>
        <position position="40"/>
    </location>
    <ligand>
        <name>Mn(2+)</name>
        <dbReference type="ChEBI" id="CHEBI:29035"/>
        <label>1</label>
    </ligand>
</feature>
<evidence type="ECO:0000313" key="13">
    <source>
        <dbReference type="Proteomes" id="UP000252147"/>
    </source>
</evidence>
<keyword evidence="8 10" id="KW-0472">Membrane</keyword>
<evidence type="ECO:0000256" key="8">
    <source>
        <dbReference type="ARBA" id="ARBA00023136"/>
    </source>
</evidence>
<dbReference type="InterPro" id="IPR043461">
    <property type="entry name" value="LpxH-like"/>
</dbReference>
<gene>
    <name evidence="10" type="primary">lpxH</name>
    <name evidence="12" type="ORF">DBW97_04870</name>
</gene>
<evidence type="ECO:0000256" key="3">
    <source>
        <dbReference type="ARBA" id="ARBA00022519"/>
    </source>
</evidence>
<dbReference type="Pfam" id="PF00149">
    <property type="entry name" value="Metallophos"/>
    <property type="match status" value="1"/>
</dbReference>
<dbReference type="GO" id="GO:0019897">
    <property type="term" value="C:extrinsic component of plasma membrane"/>
    <property type="evidence" value="ECO:0007669"/>
    <property type="project" value="UniProtKB-UniRule"/>
</dbReference>
<dbReference type="EMBL" id="QOPD01000009">
    <property type="protein sequence ID" value="RCL37516.1"/>
    <property type="molecule type" value="Genomic_DNA"/>
</dbReference>
<keyword evidence="9 10" id="KW-0464">Manganese</keyword>
<dbReference type="CDD" id="cd07398">
    <property type="entry name" value="MPP_YbbF-LpxH"/>
    <property type="match status" value="1"/>
</dbReference>